<reference evidence="1 2" key="1">
    <citation type="submission" date="2017-12" db="EMBL/GenBank/DDBJ databases">
        <title>The draft genome sequence of Brumimicrobium saltpan LHR20.</title>
        <authorList>
            <person name="Do Z.-J."/>
            <person name="Luo H.-R."/>
        </authorList>
    </citation>
    <scope>NUCLEOTIDE SEQUENCE [LARGE SCALE GENOMIC DNA]</scope>
    <source>
        <strain evidence="1 2">LHR20</strain>
    </source>
</reference>
<keyword evidence="2" id="KW-1185">Reference proteome</keyword>
<accession>A0A2I0QZE6</accession>
<dbReference type="OrthoDB" id="287704at2"/>
<name>A0A2I0QZE6_9FLAO</name>
<dbReference type="EMBL" id="PJNI01000027">
    <property type="protein sequence ID" value="PKR79490.1"/>
    <property type="molecule type" value="Genomic_DNA"/>
</dbReference>
<evidence type="ECO:0000313" key="2">
    <source>
        <dbReference type="Proteomes" id="UP000236654"/>
    </source>
</evidence>
<dbReference type="AlphaFoldDB" id="A0A2I0QZE6"/>
<dbReference type="Proteomes" id="UP000236654">
    <property type="component" value="Unassembled WGS sequence"/>
</dbReference>
<gene>
    <name evidence="1" type="ORF">CW751_14785</name>
</gene>
<proteinExistence type="predicted"/>
<organism evidence="1 2">
    <name type="scientific">Brumimicrobium salinarum</name>
    <dbReference type="NCBI Taxonomy" id="2058658"/>
    <lineage>
        <taxon>Bacteria</taxon>
        <taxon>Pseudomonadati</taxon>
        <taxon>Bacteroidota</taxon>
        <taxon>Flavobacteriia</taxon>
        <taxon>Flavobacteriales</taxon>
        <taxon>Crocinitomicaceae</taxon>
        <taxon>Brumimicrobium</taxon>
    </lineage>
</organism>
<dbReference type="RefSeq" id="WP_101335801.1">
    <property type="nucleotide sequence ID" value="NZ_PJNI01000027.1"/>
</dbReference>
<comment type="caution">
    <text evidence="1">The sequence shown here is derived from an EMBL/GenBank/DDBJ whole genome shotgun (WGS) entry which is preliminary data.</text>
</comment>
<protein>
    <submittedName>
        <fullName evidence="1">Uncharacterized protein</fullName>
    </submittedName>
</protein>
<evidence type="ECO:0000313" key="1">
    <source>
        <dbReference type="EMBL" id="PKR79490.1"/>
    </source>
</evidence>
<sequence>MKDTALHKIELIKSDSLREIATYLLDSGIQITFFGQAWSNESADWIYFDSKLDLKGLRKKYKLDDNIIIHENLDPKSGTERGFIDKSTGEGLMGKLD</sequence>